<dbReference type="GO" id="GO:0005769">
    <property type="term" value="C:early endosome"/>
    <property type="evidence" value="ECO:0007669"/>
    <property type="project" value="TreeGrafter"/>
</dbReference>
<dbReference type="InterPro" id="IPR015943">
    <property type="entry name" value="WD40/YVTN_repeat-like_dom_sf"/>
</dbReference>
<protein>
    <submittedName>
        <fullName evidence="9">VPS8 subunit of CORVET complex</fullName>
    </submittedName>
</protein>
<name>A0A8B9KEP4_ASTMX</name>
<evidence type="ECO:0000256" key="4">
    <source>
        <dbReference type="ARBA" id="ARBA00022833"/>
    </source>
</evidence>
<dbReference type="Pfam" id="PF12816">
    <property type="entry name" value="TPR_Vps8"/>
    <property type="match status" value="1"/>
</dbReference>
<feature type="repeat" description="WD" evidence="6">
    <location>
        <begin position="129"/>
        <end position="170"/>
    </location>
</feature>
<keyword evidence="4" id="KW-0862">Zinc</keyword>
<evidence type="ECO:0000256" key="7">
    <source>
        <dbReference type="SAM" id="MobiDB-lite"/>
    </source>
</evidence>
<dbReference type="SUPFAM" id="SSF57850">
    <property type="entry name" value="RING/U-box"/>
    <property type="match status" value="1"/>
</dbReference>
<dbReference type="Ensembl" id="ENSAMXT00005037858.1">
    <property type="protein sequence ID" value="ENSAMXP00005034703.1"/>
    <property type="gene ID" value="ENSAMXG00005013731.1"/>
</dbReference>
<evidence type="ECO:0000256" key="1">
    <source>
        <dbReference type="ARBA" id="ARBA00009422"/>
    </source>
</evidence>
<keyword evidence="6" id="KW-0853">WD repeat</keyword>
<feature type="compositionally biased region" description="Polar residues" evidence="7">
    <location>
        <begin position="1092"/>
        <end position="1106"/>
    </location>
</feature>
<dbReference type="InterPro" id="IPR001841">
    <property type="entry name" value="Znf_RING"/>
</dbReference>
<keyword evidence="2" id="KW-0479">Metal-binding</keyword>
<dbReference type="GO" id="GO:0030897">
    <property type="term" value="C:HOPS complex"/>
    <property type="evidence" value="ECO:0007669"/>
    <property type="project" value="TreeGrafter"/>
</dbReference>
<dbReference type="GO" id="GO:0005770">
    <property type="term" value="C:late endosome"/>
    <property type="evidence" value="ECO:0007669"/>
    <property type="project" value="TreeGrafter"/>
</dbReference>
<feature type="region of interest" description="Disordered" evidence="7">
    <location>
        <begin position="1081"/>
        <end position="1116"/>
    </location>
</feature>
<dbReference type="SMART" id="SM00184">
    <property type="entry name" value="RING"/>
    <property type="match status" value="1"/>
</dbReference>
<accession>A0A8B9KEP4</accession>
<dbReference type="Pfam" id="PF23412">
    <property type="entry name" value="zf_RING_Vps8"/>
    <property type="match status" value="1"/>
</dbReference>
<dbReference type="SUPFAM" id="SSF50978">
    <property type="entry name" value="WD40 repeat-like"/>
    <property type="match status" value="1"/>
</dbReference>
<dbReference type="InterPro" id="IPR013083">
    <property type="entry name" value="Znf_RING/FYVE/PHD"/>
</dbReference>
<dbReference type="InterPro" id="IPR036322">
    <property type="entry name" value="WD40_repeat_dom_sf"/>
</dbReference>
<dbReference type="PANTHER" id="PTHR12616">
    <property type="entry name" value="VACUOLAR PROTEIN SORTING VPS41"/>
    <property type="match status" value="1"/>
</dbReference>
<dbReference type="GO" id="GO:0034058">
    <property type="term" value="P:endosomal vesicle fusion"/>
    <property type="evidence" value="ECO:0007669"/>
    <property type="project" value="TreeGrafter"/>
</dbReference>
<comment type="similarity">
    <text evidence="1">Belongs to the VPS8 family.</text>
</comment>
<dbReference type="GO" id="GO:0006623">
    <property type="term" value="P:protein targeting to vacuole"/>
    <property type="evidence" value="ECO:0007669"/>
    <property type="project" value="InterPro"/>
</dbReference>
<dbReference type="InterPro" id="IPR025941">
    <property type="entry name" value="Vps8_central_dom"/>
</dbReference>
<feature type="domain" description="RING-type" evidence="8">
    <location>
        <begin position="958"/>
        <end position="1017"/>
    </location>
</feature>
<dbReference type="PROSITE" id="PS50082">
    <property type="entry name" value="WD_REPEATS_2"/>
    <property type="match status" value="1"/>
</dbReference>
<proteinExistence type="inferred from homology"/>
<dbReference type="Gene3D" id="3.30.40.10">
    <property type="entry name" value="Zinc/RING finger domain, C3HC4 (zinc finger)"/>
    <property type="match status" value="1"/>
</dbReference>
<dbReference type="PROSITE" id="PS50089">
    <property type="entry name" value="ZF_RING_2"/>
    <property type="match status" value="1"/>
</dbReference>
<sequence length="1116" mass="126333">YFFLQLYLVDTPPTLESILNEPEDEDEQFILEDTCLLSTENIDAHSCETSSLASSDSGDRAHLKRYKQHKKLETTATVHGSVLRHSVLKGISAQIVSAAMYYGLNNTDFIVVISDQNQALRLCLGTTATGAEYGAVSALSINQDCTRLLCGFAKGQITMWDLANGKLLRTITDAHPPGTAILHIKFTDLPTLAVCNDSGGSVFELSFRYENTTHTYLPFYCLPVCLSVLSVFYSVCPYIHPSISLYRCLSCLSILVIGLKPSLKVWMTFPYGKADPASVPQLAWQFVAVQKAVNPILAFCRGDTVHFLLVKKDESGTVHVIKQRQLQLSCDLISLTWLNPRTLVLMDSAEKLHVLDRASQEELEMLDLSEAQLVYNSSHFKSLATGGNVSQALVGEKACYQSVCSYGGQIVYLGTKSVHVMTLRNWRERVDHLLKQEKFTEALSLAWSFHEGTAKAVLGKSCYLCCYHYRIRIYSRLVENSVAKGVFLESLEPYILSERIGCLTAPVMRDLLSYFQENGMMESVEGCLVHMDITNLDIQQVVQMCWDNQLYDAMIYVFNSGMNDYISPMEVIHTHIHSHTHIKCYLPADEQVVMGNKLLVYISCCLAGRAYPLGDIPEDLVPQVKNQVFEFLIRLHTVEATQEEEVYPYIRTLLHFDTREFLNVLALTFEDFKNDKQALEYQQRIVDILLKVMVDNSDFTPSQVGCLFTFLARQLAKPDNTLFVNRKLFDQVLEFLCSPDDDCRHTERQQVLLELLQVGSVVQFDEGRLLALAEKAEFYQICEFLYEQKHLYDRIIDCYLKDPLRKEEVYNLIHNILSMPGYSLEEKTTTWNKSLQHVKVRLSLTVLTTLFLFLVLISLSQSVSVSTALKELTMTVLNSMSSFIALPAIIQRILQDPVYGKGKLAEIQGLILGMLETFNYEQTLLETTTNLLNSDLHWSLAHLRKAVSRGLHPRQDHCNICLQQYKRRQESEEEVIIFSCGHLYHCQCLQRKEQGVIVKEPGLVGDRSQSWICYKCTSSQGSRPGERVSAEGRRARSTSLAQELAEVTLDAQQTQAWDQLRCMYRGPSRLAILTEITHSHSNEKPGLLNPTHPGTGSIYHSENFSLKLSPPPLVEE</sequence>
<evidence type="ECO:0000256" key="2">
    <source>
        <dbReference type="ARBA" id="ARBA00022723"/>
    </source>
</evidence>
<dbReference type="InterPro" id="IPR056939">
    <property type="entry name" value="Znf_RING_Vps8"/>
</dbReference>
<keyword evidence="3 5" id="KW-0863">Zinc-finger</keyword>
<evidence type="ECO:0000256" key="6">
    <source>
        <dbReference type="PROSITE-ProRule" id="PRU00221"/>
    </source>
</evidence>
<dbReference type="CDD" id="cd16687">
    <property type="entry name" value="RING-H2_Vps8"/>
    <property type="match status" value="1"/>
</dbReference>
<reference evidence="9" key="1">
    <citation type="submission" date="2025-08" db="UniProtKB">
        <authorList>
            <consortium name="Ensembl"/>
        </authorList>
    </citation>
    <scope>IDENTIFICATION</scope>
</reference>
<dbReference type="InterPro" id="IPR045111">
    <property type="entry name" value="Vps41/Vps8"/>
</dbReference>
<evidence type="ECO:0000313" key="10">
    <source>
        <dbReference type="Proteomes" id="UP000694621"/>
    </source>
</evidence>
<dbReference type="Gene3D" id="2.130.10.10">
    <property type="entry name" value="YVTN repeat-like/Quinoprotein amine dehydrogenase"/>
    <property type="match status" value="1"/>
</dbReference>
<evidence type="ECO:0000256" key="5">
    <source>
        <dbReference type="PROSITE-ProRule" id="PRU00175"/>
    </source>
</evidence>
<dbReference type="AlphaFoldDB" id="A0A8B9KEP4"/>
<dbReference type="Pfam" id="PF23410">
    <property type="entry name" value="Beta-prop_VPS8"/>
    <property type="match status" value="1"/>
</dbReference>
<dbReference type="Proteomes" id="UP000694621">
    <property type="component" value="Unplaced"/>
</dbReference>
<dbReference type="InterPro" id="IPR001680">
    <property type="entry name" value="WD40_rpt"/>
</dbReference>
<dbReference type="PANTHER" id="PTHR12616:SF8">
    <property type="entry name" value="VACUOLAR PROTEIN SORTING-ASSOCIATED PROTEIN 8 HOMOLOG"/>
    <property type="match status" value="1"/>
</dbReference>
<evidence type="ECO:0000259" key="8">
    <source>
        <dbReference type="PROSITE" id="PS50089"/>
    </source>
</evidence>
<evidence type="ECO:0000313" key="9">
    <source>
        <dbReference type="Ensembl" id="ENSAMXP00005034703.1"/>
    </source>
</evidence>
<organism evidence="9 10">
    <name type="scientific">Astyanax mexicanus</name>
    <name type="common">Blind cave fish</name>
    <name type="synonym">Astyanax fasciatus mexicanus</name>
    <dbReference type="NCBI Taxonomy" id="7994"/>
    <lineage>
        <taxon>Eukaryota</taxon>
        <taxon>Metazoa</taxon>
        <taxon>Chordata</taxon>
        <taxon>Craniata</taxon>
        <taxon>Vertebrata</taxon>
        <taxon>Euteleostomi</taxon>
        <taxon>Actinopterygii</taxon>
        <taxon>Neopterygii</taxon>
        <taxon>Teleostei</taxon>
        <taxon>Ostariophysi</taxon>
        <taxon>Characiformes</taxon>
        <taxon>Characoidei</taxon>
        <taxon>Acestrorhamphidae</taxon>
        <taxon>Acestrorhamphinae</taxon>
        <taxon>Astyanax</taxon>
    </lineage>
</organism>
<dbReference type="GO" id="GO:0033263">
    <property type="term" value="C:CORVET complex"/>
    <property type="evidence" value="ECO:0007669"/>
    <property type="project" value="TreeGrafter"/>
</dbReference>
<dbReference type="GO" id="GO:0008270">
    <property type="term" value="F:zinc ion binding"/>
    <property type="evidence" value="ECO:0007669"/>
    <property type="project" value="UniProtKB-KW"/>
</dbReference>
<evidence type="ECO:0000256" key="3">
    <source>
        <dbReference type="ARBA" id="ARBA00022771"/>
    </source>
</evidence>